<comment type="caution">
    <text evidence="1">The sequence shown here is derived from an EMBL/GenBank/DDBJ whole genome shotgun (WGS) entry which is preliminary data.</text>
</comment>
<gene>
    <name evidence="1" type="ORF">AFUS01_LOCUS3004</name>
</gene>
<accession>A0A8J2JAZ4</accession>
<name>A0A8J2JAZ4_9HEXA</name>
<dbReference type="OrthoDB" id="10256829at2759"/>
<sequence>MDVKFGRLTGLPTSKKPIETGVIHTKWGAICGSQLIGGIAAGLEPMALPVIISSVSAFSGIQRWPHYSTF</sequence>
<organism evidence="1 2">
    <name type="scientific">Allacma fusca</name>
    <dbReference type="NCBI Taxonomy" id="39272"/>
    <lineage>
        <taxon>Eukaryota</taxon>
        <taxon>Metazoa</taxon>
        <taxon>Ecdysozoa</taxon>
        <taxon>Arthropoda</taxon>
        <taxon>Hexapoda</taxon>
        <taxon>Collembola</taxon>
        <taxon>Symphypleona</taxon>
        <taxon>Sminthuridae</taxon>
        <taxon>Allacma</taxon>
    </lineage>
</organism>
<evidence type="ECO:0000313" key="2">
    <source>
        <dbReference type="Proteomes" id="UP000708208"/>
    </source>
</evidence>
<dbReference type="AlphaFoldDB" id="A0A8J2JAZ4"/>
<evidence type="ECO:0000313" key="1">
    <source>
        <dbReference type="EMBL" id="CAG7683965.1"/>
    </source>
</evidence>
<keyword evidence="2" id="KW-1185">Reference proteome</keyword>
<proteinExistence type="predicted"/>
<dbReference type="EMBL" id="CAJVCH010017641">
    <property type="protein sequence ID" value="CAG7683965.1"/>
    <property type="molecule type" value="Genomic_DNA"/>
</dbReference>
<reference evidence="1" key="1">
    <citation type="submission" date="2021-06" db="EMBL/GenBank/DDBJ databases">
        <authorList>
            <person name="Hodson N. C."/>
            <person name="Mongue J. A."/>
            <person name="Jaron S. K."/>
        </authorList>
    </citation>
    <scope>NUCLEOTIDE SEQUENCE</scope>
</reference>
<dbReference type="Proteomes" id="UP000708208">
    <property type="component" value="Unassembled WGS sequence"/>
</dbReference>
<protein>
    <submittedName>
        <fullName evidence="1">Uncharacterized protein</fullName>
    </submittedName>
</protein>